<sequence length="312" mass="34136">MKLTRDRVVQAVLPAEHREDRRAQLWRLTVSTATDTMDDRVPGLAAEMAFFAVLSLPPLLLAILGSVGFVLDGLDPGQLADLEHRILDGLTTFLSQSTVDQVLATPIHHLLRQGRSDVLSLGILLTLWSASRSANVLLRTVVIAYDQTDRRPIWKRRLVALTVTLVGVVTAVAGLPLLVIGPRLTADVVTALHLDPGLSRFWPVLFWTGVVAVVLVALTWLYHVAPGWHTPWHRDLPGAVLALGLWLLAGLGLRVYTSTFATFAQGDTYAGLAAPLVLLLWVYVTAIAVLLGAELNAEIEKAWPTITEEDRR</sequence>
<feature type="transmembrane region" description="Helical" evidence="6">
    <location>
        <begin position="118"/>
        <end position="138"/>
    </location>
</feature>
<dbReference type="RefSeq" id="WP_304600616.1">
    <property type="nucleotide sequence ID" value="NZ_JAUQYO010000001.1"/>
</dbReference>
<keyword evidence="8" id="KW-1185">Reference proteome</keyword>
<evidence type="ECO:0000256" key="1">
    <source>
        <dbReference type="ARBA" id="ARBA00004651"/>
    </source>
</evidence>
<dbReference type="PIRSF" id="PIRSF035875">
    <property type="entry name" value="RNase_BN"/>
    <property type="match status" value="1"/>
</dbReference>
<evidence type="ECO:0000313" key="7">
    <source>
        <dbReference type="EMBL" id="MDO8106979.1"/>
    </source>
</evidence>
<feature type="transmembrane region" description="Helical" evidence="6">
    <location>
        <begin position="201"/>
        <end position="224"/>
    </location>
</feature>
<name>A0ABT9D7Y2_9CELL</name>
<dbReference type="PANTHER" id="PTHR30213:SF0">
    <property type="entry name" value="UPF0761 MEMBRANE PROTEIN YIHY"/>
    <property type="match status" value="1"/>
</dbReference>
<feature type="transmembrane region" description="Helical" evidence="6">
    <location>
        <begin position="49"/>
        <end position="71"/>
    </location>
</feature>
<organism evidence="7 8">
    <name type="scientific">Actinotalea lenta</name>
    <dbReference type="NCBI Taxonomy" id="3064654"/>
    <lineage>
        <taxon>Bacteria</taxon>
        <taxon>Bacillati</taxon>
        <taxon>Actinomycetota</taxon>
        <taxon>Actinomycetes</taxon>
        <taxon>Micrococcales</taxon>
        <taxon>Cellulomonadaceae</taxon>
        <taxon>Actinotalea</taxon>
    </lineage>
</organism>
<dbReference type="EMBL" id="JAUQYP010000001">
    <property type="protein sequence ID" value="MDO8106979.1"/>
    <property type="molecule type" value="Genomic_DNA"/>
</dbReference>
<keyword evidence="4 6" id="KW-1133">Transmembrane helix</keyword>
<evidence type="ECO:0000256" key="4">
    <source>
        <dbReference type="ARBA" id="ARBA00022989"/>
    </source>
</evidence>
<keyword evidence="2" id="KW-1003">Cell membrane</keyword>
<keyword evidence="5 6" id="KW-0472">Membrane</keyword>
<evidence type="ECO:0000256" key="6">
    <source>
        <dbReference type="SAM" id="Phobius"/>
    </source>
</evidence>
<dbReference type="Pfam" id="PF03631">
    <property type="entry name" value="Virul_fac_BrkB"/>
    <property type="match status" value="1"/>
</dbReference>
<comment type="caution">
    <text evidence="7">The sequence shown here is derived from an EMBL/GenBank/DDBJ whole genome shotgun (WGS) entry which is preliminary data.</text>
</comment>
<feature type="transmembrane region" description="Helical" evidence="6">
    <location>
        <begin position="269"/>
        <end position="291"/>
    </location>
</feature>
<accession>A0ABT9D7Y2</accession>
<dbReference type="InterPro" id="IPR017039">
    <property type="entry name" value="Virul_fac_BrkB"/>
</dbReference>
<keyword evidence="3 6" id="KW-0812">Transmembrane</keyword>
<evidence type="ECO:0000256" key="5">
    <source>
        <dbReference type="ARBA" id="ARBA00023136"/>
    </source>
</evidence>
<protein>
    <submittedName>
        <fullName evidence="7">YihY/virulence factor BrkB family protein</fullName>
    </submittedName>
</protein>
<dbReference type="PANTHER" id="PTHR30213">
    <property type="entry name" value="INNER MEMBRANE PROTEIN YHJD"/>
    <property type="match status" value="1"/>
</dbReference>
<proteinExistence type="predicted"/>
<reference evidence="7 8" key="1">
    <citation type="submission" date="2023-07" db="EMBL/GenBank/DDBJ databases">
        <title>Description of novel actinomycetes strains, isolated from tidal flat sediment.</title>
        <authorList>
            <person name="Lu C."/>
        </authorList>
    </citation>
    <scope>NUCLEOTIDE SEQUENCE [LARGE SCALE GENOMIC DNA]</scope>
    <source>
        <strain evidence="7 8">SYSU T00b441</strain>
    </source>
</reference>
<gene>
    <name evidence="7" type="ORF">Q6348_07180</name>
</gene>
<feature type="transmembrane region" description="Helical" evidence="6">
    <location>
        <begin position="158"/>
        <end position="181"/>
    </location>
</feature>
<dbReference type="Proteomes" id="UP001232536">
    <property type="component" value="Unassembled WGS sequence"/>
</dbReference>
<evidence type="ECO:0000256" key="2">
    <source>
        <dbReference type="ARBA" id="ARBA00022475"/>
    </source>
</evidence>
<dbReference type="NCBIfam" id="TIGR00765">
    <property type="entry name" value="yihY_not_rbn"/>
    <property type="match status" value="1"/>
</dbReference>
<feature type="transmembrane region" description="Helical" evidence="6">
    <location>
        <begin position="236"/>
        <end position="257"/>
    </location>
</feature>
<evidence type="ECO:0000313" key="8">
    <source>
        <dbReference type="Proteomes" id="UP001232536"/>
    </source>
</evidence>
<evidence type="ECO:0000256" key="3">
    <source>
        <dbReference type="ARBA" id="ARBA00022692"/>
    </source>
</evidence>
<comment type="subcellular location">
    <subcellularLocation>
        <location evidence="1">Cell membrane</location>
        <topology evidence="1">Multi-pass membrane protein</topology>
    </subcellularLocation>
</comment>